<evidence type="ECO:0000313" key="3">
    <source>
        <dbReference type="Proteomes" id="UP000274756"/>
    </source>
</evidence>
<name>A0A0N4UG07_DRAME</name>
<dbReference type="Proteomes" id="UP000274756">
    <property type="component" value="Unassembled WGS sequence"/>
</dbReference>
<accession>A0A0N4UG07</accession>
<organism evidence="2 4">
    <name type="scientific">Dracunculus medinensis</name>
    <name type="common">Guinea worm</name>
    <dbReference type="NCBI Taxonomy" id="318479"/>
    <lineage>
        <taxon>Eukaryota</taxon>
        <taxon>Metazoa</taxon>
        <taxon>Ecdysozoa</taxon>
        <taxon>Nematoda</taxon>
        <taxon>Chromadorea</taxon>
        <taxon>Rhabditida</taxon>
        <taxon>Spirurina</taxon>
        <taxon>Dracunculoidea</taxon>
        <taxon>Dracunculidae</taxon>
        <taxon>Dracunculus</taxon>
    </lineage>
</organism>
<reference evidence="1 3" key="2">
    <citation type="submission" date="2018-11" db="EMBL/GenBank/DDBJ databases">
        <authorList>
            <consortium name="Pathogen Informatics"/>
        </authorList>
    </citation>
    <scope>NUCLEOTIDE SEQUENCE [LARGE SCALE GENOMIC DNA]</scope>
</reference>
<protein>
    <submittedName>
        <fullName evidence="1 4">Uncharacterized protein</fullName>
    </submittedName>
</protein>
<evidence type="ECO:0000313" key="1">
    <source>
        <dbReference type="EMBL" id="VDN59537.1"/>
    </source>
</evidence>
<dbReference type="AlphaFoldDB" id="A0A0N4UG07"/>
<dbReference type="EMBL" id="UYYG01001184">
    <property type="protein sequence ID" value="VDN59537.1"/>
    <property type="molecule type" value="Genomic_DNA"/>
</dbReference>
<gene>
    <name evidence="1" type="ORF">DME_LOCUS9510</name>
</gene>
<dbReference type="Proteomes" id="UP000038040">
    <property type="component" value="Unplaced"/>
</dbReference>
<evidence type="ECO:0000313" key="4">
    <source>
        <dbReference type="WBParaSite" id="DME_0000639901-mRNA-1"/>
    </source>
</evidence>
<dbReference type="WBParaSite" id="DME_0000639901-mRNA-1">
    <property type="protein sequence ID" value="DME_0000639901-mRNA-1"/>
    <property type="gene ID" value="DME_0000639901"/>
</dbReference>
<evidence type="ECO:0000313" key="2">
    <source>
        <dbReference type="Proteomes" id="UP000038040"/>
    </source>
</evidence>
<reference evidence="4" key="1">
    <citation type="submission" date="2017-02" db="UniProtKB">
        <authorList>
            <consortium name="WormBaseParasite"/>
        </authorList>
    </citation>
    <scope>IDENTIFICATION</scope>
</reference>
<keyword evidence="3" id="KW-1185">Reference proteome</keyword>
<sequence length="213" mass="23880">MSAYSSTTTGHHYNLAQQNVYVRENSGDSEIVSLSSKRNDHKLIDAFRERLNFRSHRDSPHSSTIDVDMLEEDLGYPPTCDDPPPDCENSLYLDSAHNSDFRSRSRSDAASHSFGTIVLFPNRSTSENASLRTVHRVRAERHSICSSGLDDICETKPSTDQTWTSTSFPKAPHHDNLYIDTKLANENIAHRRRNINQTALPLPSGASHSFPVV</sequence>
<proteinExistence type="predicted"/>